<dbReference type="Proteomes" id="UP001161247">
    <property type="component" value="Chromosome 7"/>
</dbReference>
<keyword evidence="4" id="KW-0732">Signal</keyword>
<keyword evidence="4" id="KW-0052">Apoplast</keyword>
<dbReference type="GO" id="GO:0048046">
    <property type="term" value="C:apoplast"/>
    <property type="evidence" value="ECO:0007669"/>
    <property type="project" value="UniProtKB-SubCell"/>
</dbReference>
<comment type="subcellular location">
    <subcellularLocation>
        <location evidence="4">Secreted</location>
        <location evidence="4">Extracellular space</location>
        <location evidence="4">Apoplast</location>
    </subcellularLocation>
</comment>
<reference evidence="5" key="1">
    <citation type="submission" date="2023-03" db="EMBL/GenBank/DDBJ databases">
        <authorList>
            <person name="Julca I."/>
        </authorList>
    </citation>
    <scope>NUCLEOTIDE SEQUENCE</scope>
</reference>
<sequence length="198" mass="21376">MMMRLVALLLLAITISAAQLGHGLIDDQSPEGVQKWFEEFPDAKPKLTKLHFYLNDIASKKPPMSAPVAQAESTATSPTNFGLVTVMDGALTDKPSGKVIGRAQGLFTFSSQEELSALVTLNFVFTDGEFSGSTLSVLGRNPIMQAYRELPVIGGSGAFRLARGMATAKTYYQNVTAGDDIVEVQMVLYRNVLPGQED</sequence>
<dbReference type="Gene3D" id="2.40.480.10">
    <property type="entry name" value="Allene oxide cyclase-like"/>
    <property type="match status" value="1"/>
</dbReference>
<name>A0AAV1DZ67_OLDCO</name>
<organism evidence="5 6">
    <name type="scientific">Oldenlandia corymbosa var. corymbosa</name>
    <dbReference type="NCBI Taxonomy" id="529605"/>
    <lineage>
        <taxon>Eukaryota</taxon>
        <taxon>Viridiplantae</taxon>
        <taxon>Streptophyta</taxon>
        <taxon>Embryophyta</taxon>
        <taxon>Tracheophyta</taxon>
        <taxon>Spermatophyta</taxon>
        <taxon>Magnoliopsida</taxon>
        <taxon>eudicotyledons</taxon>
        <taxon>Gunneridae</taxon>
        <taxon>Pentapetalae</taxon>
        <taxon>asterids</taxon>
        <taxon>lamiids</taxon>
        <taxon>Gentianales</taxon>
        <taxon>Rubiaceae</taxon>
        <taxon>Rubioideae</taxon>
        <taxon>Spermacoceae</taxon>
        <taxon>Hedyotis-Oldenlandia complex</taxon>
        <taxon>Oldenlandia</taxon>
    </lineage>
</organism>
<comment type="subunit">
    <text evidence="2 4">Homodimer.</text>
</comment>
<protein>
    <recommendedName>
        <fullName evidence="4">Dirigent protein</fullName>
    </recommendedName>
</protein>
<comment type="function">
    <text evidence="4">Dirigent proteins impart stereoselectivity on the phenoxy radical-coupling reaction, yielding optically active lignans from two molecules of coniferyl alcohol in the biosynthesis of lignans, flavonolignans, and alkaloids and thus plays a central role in plant secondary metabolism.</text>
</comment>
<proteinExistence type="inferred from homology"/>
<dbReference type="InterPro" id="IPR044859">
    <property type="entry name" value="Allene_oxi_cyc_Dirigent"/>
</dbReference>
<comment type="similarity">
    <text evidence="1 4">Belongs to the plant dirigent protein family.</text>
</comment>
<evidence type="ECO:0000313" key="6">
    <source>
        <dbReference type="Proteomes" id="UP001161247"/>
    </source>
</evidence>
<feature type="signal peptide" evidence="4">
    <location>
        <begin position="1"/>
        <end position="17"/>
    </location>
</feature>
<evidence type="ECO:0000256" key="4">
    <source>
        <dbReference type="RuleBase" id="RU363099"/>
    </source>
</evidence>
<dbReference type="EMBL" id="OX459124">
    <property type="protein sequence ID" value="CAI9113241.1"/>
    <property type="molecule type" value="Genomic_DNA"/>
</dbReference>
<evidence type="ECO:0000256" key="1">
    <source>
        <dbReference type="ARBA" id="ARBA00010746"/>
    </source>
</evidence>
<gene>
    <name evidence="5" type="ORF">OLC1_LOCUS20287</name>
</gene>
<evidence type="ECO:0000313" key="5">
    <source>
        <dbReference type="EMBL" id="CAI9113241.1"/>
    </source>
</evidence>
<dbReference type="Pfam" id="PF03018">
    <property type="entry name" value="Dirigent"/>
    <property type="match status" value="1"/>
</dbReference>
<dbReference type="AlphaFoldDB" id="A0AAV1DZ67"/>
<evidence type="ECO:0000256" key="2">
    <source>
        <dbReference type="ARBA" id="ARBA00011738"/>
    </source>
</evidence>
<feature type="chain" id="PRO_5043093500" description="Dirigent protein" evidence="4">
    <location>
        <begin position="18"/>
        <end position="198"/>
    </location>
</feature>
<evidence type="ECO:0000256" key="3">
    <source>
        <dbReference type="ARBA" id="ARBA00022525"/>
    </source>
</evidence>
<keyword evidence="6" id="KW-1185">Reference proteome</keyword>
<accession>A0AAV1DZ67</accession>
<dbReference type="PANTHER" id="PTHR21495">
    <property type="entry name" value="NUCLEOPORIN-RELATED"/>
    <property type="match status" value="1"/>
</dbReference>
<dbReference type="GO" id="GO:0009699">
    <property type="term" value="P:phenylpropanoid biosynthetic process"/>
    <property type="evidence" value="ECO:0007669"/>
    <property type="project" value="UniProtKB-ARBA"/>
</dbReference>
<keyword evidence="3 4" id="KW-0964">Secreted</keyword>
<dbReference type="InterPro" id="IPR004265">
    <property type="entry name" value="Dirigent"/>
</dbReference>